<reference evidence="1 2" key="1">
    <citation type="journal article" date="2010" name="ChemBioChem">
        <title>Cloning and characterization of the biosynthetic gene cluster of 16-membered macrolide antibiotic FD-891: involvement of a dual functional cytochrome P450 monooxygenase catalyzing epoxidation and hydroxylation.</title>
        <authorList>
            <person name="Kudo F."/>
            <person name="Motegi A."/>
            <person name="Mizoue K."/>
            <person name="Eguchi T."/>
        </authorList>
    </citation>
    <scope>NUCLEOTIDE SEQUENCE [LARGE SCALE GENOMIC DNA]</scope>
    <source>
        <strain evidence="1 2">A-8890</strain>
    </source>
</reference>
<protein>
    <submittedName>
        <fullName evidence="1">Membrane protein</fullName>
    </submittedName>
</protein>
<proteinExistence type="predicted"/>
<evidence type="ECO:0000313" key="1">
    <source>
        <dbReference type="EMBL" id="BBC29933.1"/>
    </source>
</evidence>
<sequence length="53" mass="5191">MAAGAVLALAVLPSGGPPDTEQTALAVCGGALALVVLWQAHQASRAPVLERAA</sequence>
<evidence type="ECO:0000313" key="2">
    <source>
        <dbReference type="Proteomes" id="UP001321542"/>
    </source>
</evidence>
<reference evidence="1 2" key="2">
    <citation type="journal article" date="2023" name="ChemBioChem">
        <title>Acyltransferase Domain Exchange between Two Independent Type I Polyketide Synthases in the Same Producer Strain of Macrolide Antibiotics.</title>
        <authorList>
            <person name="Kudo F."/>
            <person name="Kishikawa K."/>
            <person name="Tsuboi K."/>
            <person name="Kido T."/>
            <person name="Usui T."/>
            <person name="Hashimoto J."/>
            <person name="Shin-Ya K."/>
            <person name="Miyanaga A."/>
            <person name="Eguchi T."/>
        </authorList>
    </citation>
    <scope>NUCLEOTIDE SEQUENCE [LARGE SCALE GENOMIC DNA]</scope>
    <source>
        <strain evidence="1 2">A-8890</strain>
    </source>
</reference>
<organism evidence="1 2">
    <name type="scientific">Streptomyces graminofaciens</name>
    <dbReference type="NCBI Taxonomy" id="68212"/>
    <lineage>
        <taxon>Bacteria</taxon>
        <taxon>Bacillati</taxon>
        <taxon>Actinomycetota</taxon>
        <taxon>Actinomycetes</taxon>
        <taxon>Kitasatosporales</taxon>
        <taxon>Streptomycetaceae</taxon>
        <taxon>Streptomyces</taxon>
    </lineage>
</organism>
<accession>A0ABM7F2C9</accession>
<dbReference type="Proteomes" id="UP001321542">
    <property type="component" value="Chromosome"/>
</dbReference>
<gene>
    <name evidence="1" type="ORF">SGFS_012270</name>
</gene>
<dbReference type="EMBL" id="AP018448">
    <property type="protein sequence ID" value="BBC29933.1"/>
    <property type="molecule type" value="Genomic_DNA"/>
</dbReference>
<name>A0ABM7F2C9_9ACTN</name>
<keyword evidence="2" id="KW-1185">Reference proteome</keyword>